<accession>A0AAJ0U2M5</accession>
<feature type="transmembrane region" description="Helical" evidence="7">
    <location>
        <begin position="219"/>
        <end position="239"/>
    </location>
</feature>
<evidence type="ECO:0000313" key="9">
    <source>
        <dbReference type="EMBL" id="MBK1703948.1"/>
    </source>
</evidence>
<keyword evidence="5 7" id="KW-1133">Transmembrane helix</keyword>
<name>A0AAJ0U2M5_9GAMM</name>
<dbReference type="RefSeq" id="WP_200345122.1">
    <property type="nucleotide sequence ID" value="NZ_NRSJ01000006.1"/>
</dbReference>
<dbReference type="CDD" id="cd06261">
    <property type="entry name" value="TM_PBP2"/>
    <property type="match status" value="1"/>
</dbReference>
<sequence length="306" mass="32271">MANGITDFQIPIGDWVADGVDWIQINLTGVLDGISEVLELVIDSFEGGLQAVPPVLLAALIVVIATWRVGWKFGLFSVAAMVLIFGMGIWPETISTLALVIASSLVALIIGIPIGIAMARHDPVEAVVRPVLDFMQTMPPFVYLIPAAIFFGLGKVPGSIATLIFAMPPAVRLTNLGIRQVSEEHVEAGKAFGCTNHQLLFKVQLPLAMPSIMAGINQTIMLALSMVVIASMIGAGGLGNTVLTGIQRLDVGLGFEGGLGVVLLAILLDRITQSFGAVGGAAAAPSFVGRMRQAFERWKESQSSDV</sequence>
<dbReference type="Proteomes" id="UP001296776">
    <property type="component" value="Unassembled WGS sequence"/>
</dbReference>
<feature type="transmembrane region" description="Helical" evidence="7">
    <location>
        <begin position="141"/>
        <end position="166"/>
    </location>
</feature>
<feature type="transmembrane region" description="Helical" evidence="7">
    <location>
        <begin position="48"/>
        <end position="67"/>
    </location>
</feature>
<dbReference type="GO" id="GO:0031460">
    <property type="term" value="P:glycine betaine transport"/>
    <property type="evidence" value="ECO:0007669"/>
    <property type="project" value="TreeGrafter"/>
</dbReference>
<feature type="transmembrane region" description="Helical" evidence="7">
    <location>
        <begin position="251"/>
        <end position="268"/>
    </location>
</feature>
<dbReference type="GO" id="GO:0015871">
    <property type="term" value="P:choline transport"/>
    <property type="evidence" value="ECO:0007669"/>
    <property type="project" value="TreeGrafter"/>
</dbReference>
<evidence type="ECO:0000256" key="1">
    <source>
        <dbReference type="ARBA" id="ARBA00004651"/>
    </source>
</evidence>
<protein>
    <submittedName>
        <fullName evidence="9">Glycine/betaine ABC transporter</fullName>
    </submittedName>
</protein>
<dbReference type="PROSITE" id="PS50928">
    <property type="entry name" value="ABC_TM1"/>
    <property type="match status" value="1"/>
</dbReference>
<keyword evidence="6 7" id="KW-0472">Membrane</keyword>
<evidence type="ECO:0000256" key="2">
    <source>
        <dbReference type="ARBA" id="ARBA00022448"/>
    </source>
</evidence>
<dbReference type="GO" id="GO:0043190">
    <property type="term" value="C:ATP-binding cassette (ABC) transporter complex"/>
    <property type="evidence" value="ECO:0007669"/>
    <property type="project" value="TreeGrafter"/>
</dbReference>
<evidence type="ECO:0000256" key="4">
    <source>
        <dbReference type="ARBA" id="ARBA00022692"/>
    </source>
</evidence>
<keyword evidence="3" id="KW-1003">Cell membrane</keyword>
<evidence type="ECO:0000259" key="8">
    <source>
        <dbReference type="PROSITE" id="PS50928"/>
    </source>
</evidence>
<keyword evidence="4 7" id="KW-0812">Transmembrane</keyword>
<keyword evidence="2 7" id="KW-0813">Transport</keyword>
<gene>
    <name evidence="9" type="ORF">CKO40_05175</name>
</gene>
<reference evidence="9" key="1">
    <citation type="submission" date="2017-08" db="EMBL/GenBank/DDBJ databases">
        <authorList>
            <person name="Imhoff J.F."/>
            <person name="Rahn T."/>
            <person name="Kuenzel S."/>
            <person name="Neulinger S.C."/>
        </authorList>
    </citation>
    <scope>NUCLEOTIDE SEQUENCE</scope>
    <source>
        <strain evidence="9">DSM 11080</strain>
    </source>
</reference>
<dbReference type="PANTHER" id="PTHR47737:SF1">
    <property type="entry name" value="GLYCINE BETAINE_PROLINE BETAINE TRANSPORT SYSTEM PERMEASE PROTEIN PROW"/>
    <property type="match status" value="1"/>
</dbReference>
<dbReference type="AlphaFoldDB" id="A0AAJ0U2M5"/>
<dbReference type="InterPro" id="IPR000515">
    <property type="entry name" value="MetI-like"/>
</dbReference>
<dbReference type="Gene3D" id="1.10.3720.10">
    <property type="entry name" value="MetI-like"/>
    <property type="match status" value="1"/>
</dbReference>
<proteinExistence type="inferred from homology"/>
<dbReference type="EMBL" id="NRSJ01000006">
    <property type="protein sequence ID" value="MBK1703948.1"/>
    <property type="molecule type" value="Genomic_DNA"/>
</dbReference>
<organism evidence="9 10">
    <name type="scientific">Halochromatium glycolicum</name>
    <dbReference type="NCBI Taxonomy" id="85075"/>
    <lineage>
        <taxon>Bacteria</taxon>
        <taxon>Pseudomonadati</taxon>
        <taxon>Pseudomonadota</taxon>
        <taxon>Gammaproteobacteria</taxon>
        <taxon>Chromatiales</taxon>
        <taxon>Chromatiaceae</taxon>
        <taxon>Halochromatium</taxon>
    </lineage>
</organism>
<keyword evidence="10" id="KW-1185">Reference proteome</keyword>
<feature type="transmembrane region" description="Helical" evidence="7">
    <location>
        <begin position="97"/>
        <end position="121"/>
    </location>
</feature>
<comment type="caution">
    <text evidence="9">The sequence shown here is derived from an EMBL/GenBank/DDBJ whole genome shotgun (WGS) entry which is preliminary data.</text>
</comment>
<evidence type="ECO:0000256" key="6">
    <source>
        <dbReference type="ARBA" id="ARBA00023136"/>
    </source>
</evidence>
<dbReference type="FunFam" id="1.10.3720.10:FF:000001">
    <property type="entry name" value="Glycine betaine ABC transporter, permease"/>
    <property type="match status" value="1"/>
</dbReference>
<comment type="subcellular location">
    <subcellularLocation>
        <location evidence="1 7">Cell membrane</location>
        <topology evidence="1 7">Multi-pass membrane protein</topology>
    </subcellularLocation>
</comment>
<feature type="transmembrane region" description="Helical" evidence="7">
    <location>
        <begin position="73"/>
        <end position="90"/>
    </location>
</feature>
<dbReference type="GO" id="GO:0005275">
    <property type="term" value="F:amine transmembrane transporter activity"/>
    <property type="evidence" value="ECO:0007669"/>
    <property type="project" value="TreeGrafter"/>
</dbReference>
<reference evidence="9" key="2">
    <citation type="journal article" date="2020" name="Microorganisms">
        <title>Osmotic Adaptation and Compatible Solute Biosynthesis of Phototrophic Bacteria as Revealed from Genome Analyses.</title>
        <authorList>
            <person name="Imhoff J.F."/>
            <person name="Rahn T."/>
            <person name="Kunzel S."/>
            <person name="Keller A."/>
            <person name="Neulinger S.C."/>
        </authorList>
    </citation>
    <scope>NUCLEOTIDE SEQUENCE</scope>
    <source>
        <strain evidence="9">DSM 11080</strain>
    </source>
</reference>
<dbReference type="SUPFAM" id="SSF161098">
    <property type="entry name" value="MetI-like"/>
    <property type="match status" value="1"/>
</dbReference>
<feature type="domain" description="ABC transmembrane type-1" evidence="8">
    <location>
        <begin position="93"/>
        <end position="272"/>
    </location>
</feature>
<dbReference type="GO" id="GO:0015226">
    <property type="term" value="F:carnitine transmembrane transporter activity"/>
    <property type="evidence" value="ECO:0007669"/>
    <property type="project" value="TreeGrafter"/>
</dbReference>
<comment type="similarity">
    <text evidence="7">Belongs to the binding-protein-dependent transport system permease family.</text>
</comment>
<dbReference type="PANTHER" id="PTHR47737">
    <property type="entry name" value="GLYCINE BETAINE/PROLINE BETAINE TRANSPORT SYSTEM PERMEASE PROTEIN PROW"/>
    <property type="match status" value="1"/>
</dbReference>
<evidence type="ECO:0000256" key="3">
    <source>
        <dbReference type="ARBA" id="ARBA00022475"/>
    </source>
</evidence>
<dbReference type="Pfam" id="PF00528">
    <property type="entry name" value="BPD_transp_1"/>
    <property type="match status" value="1"/>
</dbReference>
<evidence type="ECO:0000256" key="7">
    <source>
        <dbReference type="RuleBase" id="RU363032"/>
    </source>
</evidence>
<evidence type="ECO:0000256" key="5">
    <source>
        <dbReference type="ARBA" id="ARBA00022989"/>
    </source>
</evidence>
<evidence type="ECO:0000313" key="10">
    <source>
        <dbReference type="Proteomes" id="UP001296776"/>
    </source>
</evidence>
<dbReference type="InterPro" id="IPR035906">
    <property type="entry name" value="MetI-like_sf"/>
</dbReference>